<comment type="caution">
    <text evidence="2">The sequence shown here is derived from an EMBL/GenBank/DDBJ whole genome shotgun (WGS) entry which is preliminary data.</text>
</comment>
<organism evidence="2 3">
    <name type="scientific">Neocallimastix californiae</name>
    <dbReference type="NCBI Taxonomy" id="1754190"/>
    <lineage>
        <taxon>Eukaryota</taxon>
        <taxon>Fungi</taxon>
        <taxon>Fungi incertae sedis</taxon>
        <taxon>Chytridiomycota</taxon>
        <taxon>Chytridiomycota incertae sedis</taxon>
        <taxon>Neocallimastigomycetes</taxon>
        <taxon>Neocallimastigales</taxon>
        <taxon>Neocallimastigaceae</taxon>
        <taxon>Neocallimastix</taxon>
    </lineage>
</organism>
<name>A0A1Y2CEH4_9FUNG</name>
<dbReference type="AlphaFoldDB" id="A0A1Y2CEH4"/>
<dbReference type="SUPFAM" id="SSF48403">
    <property type="entry name" value="Ankyrin repeat"/>
    <property type="match status" value="1"/>
</dbReference>
<protein>
    <submittedName>
        <fullName evidence="2">Uncharacterized protein</fullName>
    </submittedName>
</protein>
<sequence>MDIYYKISIKERFYKALPILFYYDHKIEKLPYIYCFWRAYYNEYRNILDFEETILNGDKDNSMNSPCNYYYNDYGIEKNRDSEIIELYKTPLLVAIDKKNFDIADFLIKNGVDINYSVKNKDPYFICNENFFNYENLAYIIEKGYNKPSNLIKYSIQNTFNRTKKEYIEIIYNHYSFDNLFIINDILTKLPLYKKKGLSKNDLSIIISKGYDKIFTKEIYYLANNEDKNIIDYLIKPTSNKNRFGMYIF</sequence>
<accession>A0A1Y2CEH4</accession>
<dbReference type="PROSITE" id="PS50297">
    <property type="entry name" value="ANK_REP_REGION"/>
    <property type="match status" value="1"/>
</dbReference>
<evidence type="ECO:0000313" key="2">
    <source>
        <dbReference type="EMBL" id="ORY45422.1"/>
    </source>
</evidence>
<reference evidence="2 3" key="1">
    <citation type="submission" date="2016-08" db="EMBL/GenBank/DDBJ databases">
        <title>A Parts List for Fungal Cellulosomes Revealed by Comparative Genomics.</title>
        <authorList>
            <consortium name="DOE Joint Genome Institute"/>
            <person name="Haitjema C.H."/>
            <person name="Gilmore S.P."/>
            <person name="Henske J.K."/>
            <person name="Solomon K.V."/>
            <person name="De Groot R."/>
            <person name="Kuo A."/>
            <person name="Mondo S.J."/>
            <person name="Salamov A.A."/>
            <person name="Labutti K."/>
            <person name="Zhao Z."/>
            <person name="Chiniquy J."/>
            <person name="Barry K."/>
            <person name="Brewer H.M."/>
            <person name="Purvine S.O."/>
            <person name="Wright A.T."/>
            <person name="Boxma B."/>
            <person name="Van Alen T."/>
            <person name="Hackstein J.H."/>
            <person name="Baker S.E."/>
            <person name="Grigoriev I.V."/>
            <person name="O'Malley M.A."/>
        </authorList>
    </citation>
    <scope>NUCLEOTIDE SEQUENCE [LARGE SCALE GENOMIC DNA]</scope>
    <source>
        <strain evidence="2 3">G1</strain>
    </source>
</reference>
<dbReference type="Pfam" id="PF13606">
    <property type="entry name" value="Ank_3"/>
    <property type="match status" value="1"/>
</dbReference>
<dbReference type="EMBL" id="MCOG01000111">
    <property type="protein sequence ID" value="ORY45422.1"/>
    <property type="molecule type" value="Genomic_DNA"/>
</dbReference>
<gene>
    <name evidence="2" type="ORF">LY90DRAFT_509508</name>
</gene>
<dbReference type="Gene3D" id="1.25.40.20">
    <property type="entry name" value="Ankyrin repeat-containing domain"/>
    <property type="match status" value="1"/>
</dbReference>
<evidence type="ECO:0000313" key="3">
    <source>
        <dbReference type="Proteomes" id="UP000193920"/>
    </source>
</evidence>
<dbReference type="Proteomes" id="UP000193920">
    <property type="component" value="Unassembled WGS sequence"/>
</dbReference>
<keyword evidence="3" id="KW-1185">Reference proteome</keyword>
<dbReference type="InterPro" id="IPR036770">
    <property type="entry name" value="Ankyrin_rpt-contain_sf"/>
</dbReference>
<keyword evidence="1" id="KW-0040">ANK repeat</keyword>
<proteinExistence type="predicted"/>
<feature type="repeat" description="ANK" evidence="1">
    <location>
        <begin position="87"/>
        <end position="119"/>
    </location>
</feature>
<dbReference type="PROSITE" id="PS50088">
    <property type="entry name" value="ANK_REPEAT"/>
    <property type="match status" value="1"/>
</dbReference>
<evidence type="ECO:0000256" key="1">
    <source>
        <dbReference type="PROSITE-ProRule" id="PRU00023"/>
    </source>
</evidence>
<dbReference type="InterPro" id="IPR002110">
    <property type="entry name" value="Ankyrin_rpt"/>
</dbReference>